<feature type="compositionally biased region" description="Basic and acidic residues" evidence="2">
    <location>
        <begin position="76"/>
        <end position="86"/>
    </location>
</feature>
<sequence length="352" mass="40252">MQTDVKEIKQKHFQEPSNLLGETQLLTRSPVVSNKNEEPRRIPLAEEKFEQDFSVHEKRDDSNLLEIEENPSNESVRQEVGDEKTSEPPFILGTEQPLKPVFEQSVLIYLKNWVSIYLKMKRKTSHWTGIKHENDVLGGIVTEKNQEIAGLQAELQRARSTIGNTAEELTCTKMQHQKEMEEKAKEINELKESLIAAEYTGNIQIDSLNNEVRVLKKNIVGLTAKVVANTKEDSKNKELKLESALQARNKMRSELCKKLKSVEEELETAKKKIESGNTQLKQQHLRIQSSEKEISELAAENVKNNEVIQDLQEKNGELSKFVDNVKNAMEMLAPRYKTMLELTTLLEKATMA</sequence>
<feature type="coiled-coil region" evidence="1">
    <location>
        <begin position="252"/>
        <end position="314"/>
    </location>
</feature>
<dbReference type="EMBL" id="CAXLJM020000103">
    <property type="protein sequence ID" value="CAL8134139.1"/>
    <property type="molecule type" value="Genomic_DNA"/>
</dbReference>
<feature type="compositionally biased region" description="Basic and acidic residues" evidence="2">
    <location>
        <begin position="53"/>
        <end position="62"/>
    </location>
</feature>
<keyword evidence="4" id="KW-1185">Reference proteome</keyword>
<protein>
    <submittedName>
        <fullName evidence="3">Uncharacterized protein</fullName>
    </submittedName>
</protein>
<reference evidence="3 4" key="1">
    <citation type="submission" date="2024-08" db="EMBL/GenBank/DDBJ databases">
        <authorList>
            <person name="Cucini C."/>
            <person name="Frati F."/>
        </authorList>
    </citation>
    <scope>NUCLEOTIDE SEQUENCE [LARGE SCALE GENOMIC DNA]</scope>
</reference>
<keyword evidence="1" id="KW-0175">Coiled coil</keyword>
<gene>
    <name evidence="3" type="ORF">ODALV1_LOCUS25385</name>
</gene>
<evidence type="ECO:0000313" key="3">
    <source>
        <dbReference type="EMBL" id="CAL8134139.1"/>
    </source>
</evidence>
<proteinExistence type="predicted"/>
<organism evidence="3 4">
    <name type="scientific">Orchesella dallaii</name>
    <dbReference type="NCBI Taxonomy" id="48710"/>
    <lineage>
        <taxon>Eukaryota</taxon>
        <taxon>Metazoa</taxon>
        <taxon>Ecdysozoa</taxon>
        <taxon>Arthropoda</taxon>
        <taxon>Hexapoda</taxon>
        <taxon>Collembola</taxon>
        <taxon>Entomobryomorpha</taxon>
        <taxon>Entomobryoidea</taxon>
        <taxon>Orchesellidae</taxon>
        <taxon>Orchesellinae</taxon>
        <taxon>Orchesella</taxon>
    </lineage>
</organism>
<evidence type="ECO:0000313" key="4">
    <source>
        <dbReference type="Proteomes" id="UP001642540"/>
    </source>
</evidence>
<feature type="coiled-coil region" evidence="1">
    <location>
        <begin position="141"/>
        <end position="225"/>
    </location>
</feature>
<accession>A0ABP1RRQ7</accession>
<dbReference type="Proteomes" id="UP001642540">
    <property type="component" value="Unassembled WGS sequence"/>
</dbReference>
<comment type="caution">
    <text evidence="3">The sequence shown here is derived from an EMBL/GenBank/DDBJ whole genome shotgun (WGS) entry which is preliminary data.</text>
</comment>
<evidence type="ECO:0000256" key="2">
    <source>
        <dbReference type="SAM" id="MobiDB-lite"/>
    </source>
</evidence>
<name>A0ABP1RRQ7_9HEXA</name>
<feature type="region of interest" description="Disordered" evidence="2">
    <location>
        <begin position="53"/>
        <end position="92"/>
    </location>
</feature>
<evidence type="ECO:0000256" key="1">
    <source>
        <dbReference type="SAM" id="Coils"/>
    </source>
</evidence>